<organism evidence="2 3">
    <name type="scientific">Jannaschia pagri</name>
    <dbReference type="NCBI Taxonomy" id="2829797"/>
    <lineage>
        <taxon>Bacteria</taxon>
        <taxon>Pseudomonadati</taxon>
        <taxon>Pseudomonadota</taxon>
        <taxon>Alphaproteobacteria</taxon>
        <taxon>Rhodobacterales</taxon>
        <taxon>Roseobacteraceae</taxon>
        <taxon>Jannaschia</taxon>
    </lineage>
</organism>
<name>A0ABQ4NRC1_9RHOB</name>
<sequence>MSRLNRFEWQKAVLQVRNLNSTAKLVASALSVQFANEETGQLSPGLATLMEFLGLPLSTLKRAIRQLIDAGWLSRSEGRGAGNYTYYKLLAPCKIVPFRPKKKGSQVAQKGSTYELSYKEQSKEQEARPSPLPDLPHEGQPGETLRFVPGGGGYFEREWDDALRSYGLSSLHRALPQAIKDGQKGYLLPDRCPARRGSSLRDQQILFVKQLMEAHRNASELAVAA</sequence>
<dbReference type="InterPro" id="IPR036390">
    <property type="entry name" value="WH_DNA-bd_sf"/>
</dbReference>
<evidence type="ECO:0000313" key="3">
    <source>
        <dbReference type="Proteomes" id="UP000786693"/>
    </source>
</evidence>
<dbReference type="SUPFAM" id="SSF46785">
    <property type="entry name" value="Winged helix' DNA-binding domain"/>
    <property type="match status" value="1"/>
</dbReference>
<protein>
    <recommendedName>
        <fullName evidence="4">Helix-turn-helix domain-containing protein</fullName>
    </recommendedName>
</protein>
<accession>A0ABQ4NRC1</accession>
<reference evidence="2 3" key="1">
    <citation type="submission" date="2021-05" db="EMBL/GenBank/DDBJ databases">
        <title>Bacteria Genome sequencing.</title>
        <authorList>
            <person name="Takabe Y."/>
            <person name="Nakajima Y."/>
            <person name="Suzuki S."/>
            <person name="Shiozaki T."/>
        </authorList>
    </citation>
    <scope>NUCLEOTIDE SEQUENCE [LARGE SCALE GENOMIC DNA]</scope>
    <source>
        <strain evidence="2 3">AI_62</strain>
    </source>
</reference>
<evidence type="ECO:0000256" key="1">
    <source>
        <dbReference type="SAM" id="MobiDB-lite"/>
    </source>
</evidence>
<dbReference type="Proteomes" id="UP000786693">
    <property type="component" value="Unassembled WGS sequence"/>
</dbReference>
<comment type="caution">
    <text evidence="2">The sequence shown here is derived from an EMBL/GenBank/DDBJ whole genome shotgun (WGS) entry which is preliminary data.</text>
</comment>
<keyword evidence="3" id="KW-1185">Reference proteome</keyword>
<dbReference type="RefSeq" id="WP_220750452.1">
    <property type="nucleotide sequence ID" value="NZ_BPFH01000009.1"/>
</dbReference>
<gene>
    <name evidence="2" type="ORF">JANAI62_35890</name>
</gene>
<dbReference type="EMBL" id="BPFH01000009">
    <property type="protein sequence ID" value="GIT96966.1"/>
    <property type="molecule type" value="Genomic_DNA"/>
</dbReference>
<evidence type="ECO:0000313" key="2">
    <source>
        <dbReference type="EMBL" id="GIT96966.1"/>
    </source>
</evidence>
<dbReference type="Pfam" id="PF13730">
    <property type="entry name" value="HTH_36"/>
    <property type="match status" value="1"/>
</dbReference>
<feature type="compositionally biased region" description="Polar residues" evidence="1">
    <location>
        <begin position="106"/>
        <end position="115"/>
    </location>
</feature>
<proteinExistence type="predicted"/>
<feature type="compositionally biased region" description="Basic and acidic residues" evidence="1">
    <location>
        <begin position="117"/>
        <end position="127"/>
    </location>
</feature>
<feature type="region of interest" description="Disordered" evidence="1">
    <location>
        <begin position="106"/>
        <end position="143"/>
    </location>
</feature>
<evidence type="ECO:0008006" key="4">
    <source>
        <dbReference type="Google" id="ProtNLM"/>
    </source>
</evidence>